<evidence type="ECO:0000256" key="1">
    <source>
        <dbReference type="ARBA" id="ARBA00022553"/>
    </source>
</evidence>
<dbReference type="GO" id="GO:0032993">
    <property type="term" value="C:protein-DNA complex"/>
    <property type="evidence" value="ECO:0007669"/>
    <property type="project" value="TreeGrafter"/>
</dbReference>
<dbReference type="GO" id="GO:0006355">
    <property type="term" value="P:regulation of DNA-templated transcription"/>
    <property type="evidence" value="ECO:0007669"/>
    <property type="project" value="InterPro"/>
</dbReference>
<dbReference type="InterPro" id="IPR016032">
    <property type="entry name" value="Sig_transdc_resp-reg_C-effctor"/>
</dbReference>
<evidence type="ECO:0000259" key="8">
    <source>
        <dbReference type="PROSITE" id="PS50110"/>
    </source>
</evidence>
<dbReference type="PROSITE" id="PS51755">
    <property type="entry name" value="OMPR_PHOB"/>
    <property type="match status" value="1"/>
</dbReference>
<comment type="caution">
    <text evidence="10">The sequence shown here is derived from an EMBL/GenBank/DDBJ whole genome shotgun (WGS) entry which is preliminary data.</text>
</comment>
<evidence type="ECO:0000256" key="3">
    <source>
        <dbReference type="ARBA" id="ARBA00023015"/>
    </source>
</evidence>
<keyword evidence="5" id="KW-0804">Transcription</keyword>
<gene>
    <name evidence="10" type="ORF">H8K32_02705</name>
</gene>
<sequence>MKLLLIEDDLMIGESLVEGLQKEKYQVDWVKDGLAADAALIASDYHIVLLDLGLPKMQGLEVLRKYRQSKGTAAILIITARDATFDRIKGLDTGADDYLVKPFDLDELYARIRALLRRCHIAQDPSLNHCGLTLNVSTHEVFFHGEEIHLSLNEFNLMLALIEMPGKVISKAKLEEKIYGWDEDIESNTIEVYIHMLRKKLGADFIKNVRGVGYKLINEIEK</sequence>
<dbReference type="PANTHER" id="PTHR48111">
    <property type="entry name" value="REGULATOR OF RPOS"/>
    <property type="match status" value="1"/>
</dbReference>
<feature type="DNA-binding region" description="OmpR/PhoB-type" evidence="7">
    <location>
        <begin position="124"/>
        <end position="218"/>
    </location>
</feature>
<dbReference type="PROSITE" id="PS50110">
    <property type="entry name" value="RESPONSE_REGULATORY"/>
    <property type="match status" value="1"/>
</dbReference>
<keyword evidence="3" id="KW-0805">Transcription regulation</keyword>
<dbReference type="Pfam" id="PF00486">
    <property type="entry name" value="Trans_reg_C"/>
    <property type="match status" value="1"/>
</dbReference>
<evidence type="ECO:0000256" key="5">
    <source>
        <dbReference type="ARBA" id="ARBA00023163"/>
    </source>
</evidence>
<keyword evidence="4 7" id="KW-0238">DNA-binding</keyword>
<evidence type="ECO:0000256" key="7">
    <source>
        <dbReference type="PROSITE-ProRule" id="PRU01091"/>
    </source>
</evidence>
<dbReference type="InterPro" id="IPR039420">
    <property type="entry name" value="WalR-like"/>
</dbReference>
<dbReference type="AlphaFoldDB" id="A0A923KHI8"/>
<dbReference type="CDD" id="cd00383">
    <property type="entry name" value="trans_reg_C"/>
    <property type="match status" value="1"/>
</dbReference>
<dbReference type="SMART" id="SM00448">
    <property type="entry name" value="REC"/>
    <property type="match status" value="1"/>
</dbReference>
<evidence type="ECO:0000256" key="2">
    <source>
        <dbReference type="ARBA" id="ARBA00023012"/>
    </source>
</evidence>
<dbReference type="InterPro" id="IPR036388">
    <property type="entry name" value="WH-like_DNA-bd_sf"/>
</dbReference>
<dbReference type="SMART" id="SM00862">
    <property type="entry name" value="Trans_reg_C"/>
    <property type="match status" value="1"/>
</dbReference>
<dbReference type="FunFam" id="3.40.50.2300:FF:000002">
    <property type="entry name" value="DNA-binding response regulator PhoP"/>
    <property type="match status" value="1"/>
</dbReference>
<evidence type="ECO:0000313" key="10">
    <source>
        <dbReference type="EMBL" id="MBC3860997.1"/>
    </source>
</evidence>
<dbReference type="Gene3D" id="1.10.10.10">
    <property type="entry name" value="Winged helix-like DNA-binding domain superfamily/Winged helix DNA-binding domain"/>
    <property type="match status" value="1"/>
</dbReference>
<evidence type="ECO:0000259" key="9">
    <source>
        <dbReference type="PROSITE" id="PS51755"/>
    </source>
</evidence>
<name>A0A923KHI8_9BURK</name>
<dbReference type="CDD" id="cd17624">
    <property type="entry name" value="REC_OmpR_PmrA-like"/>
    <property type="match status" value="1"/>
</dbReference>
<accession>A0A923KHI8</accession>
<feature type="modified residue" description="4-aspartylphosphate" evidence="6">
    <location>
        <position position="51"/>
    </location>
</feature>
<evidence type="ECO:0000256" key="4">
    <source>
        <dbReference type="ARBA" id="ARBA00023125"/>
    </source>
</evidence>
<keyword evidence="1 6" id="KW-0597">Phosphoprotein</keyword>
<dbReference type="InterPro" id="IPR001789">
    <property type="entry name" value="Sig_transdc_resp-reg_receiver"/>
</dbReference>
<proteinExistence type="predicted"/>
<feature type="domain" description="OmpR/PhoB-type" evidence="9">
    <location>
        <begin position="124"/>
        <end position="218"/>
    </location>
</feature>
<dbReference type="GO" id="GO:0000156">
    <property type="term" value="F:phosphorelay response regulator activity"/>
    <property type="evidence" value="ECO:0007669"/>
    <property type="project" value="TreeGrafter"/>
</dbReference>
<dbReference type="PANTHER" id="PTHR48111:SF67">
    <property type="entry name" value="TRANSCRIPTIONAL REGULATORY PROTEIN TCTD"/>
    <property type="match status" value="1"/>
</dbReference>
<organism evidence="10 11">
    <name type="scientific">Undibacterium jejuense</name>
    <dbReference type="NCBI Taxonomy" id="1344949"/>
    <lineage>
        <taxon>Bacteria</taxon>
        <taxon>Pseudomonadati</taxon>
        <taxon>Pseudomonadota</taxon>
        <taxon>Betaproteobacteria</taxon>
        <taxon>Burkholderiales</taxon>
        <taxon>Oxalobacteraceae</taxon>
        <taxon>Undibacterium</taxon>
    </lineage>
</organism>
<dbReference type="GO" id="GO:0005829">
    <property type="term" value="C:cytosol"/>
    <property type="evidence" value="ECO:0007669"/>
    <property type="project" value="TreeGrafter"/>
</dbReference>
<feature type="domain" description="Response regulatory" evidence="8">
    <location>
        <begin position="2"/>
        <end position="116"/>
    </location>
</feature>
<dbReference type="RefSeq" id="WP_186910946.1">
    <property type="nucleotide sequence ID" value="NZ_JACOFV010000002.1"/>
</dbReference>
<protein>
    <submittedName>
        <fullName evidence="10">Response regulator transcription factor</fullName>
    </submittedName>
</protein>
<keyword evidence="2" id="KW-0902">Two-component regulatory system</keyword>
<dbReference type="Pfam" id="PF00072">
    <property type="entry name" value="Response_reg"/>
    <property type="match status" value="1"/>
</dbReference>
<reference evidence="10" key="1">
    <citation type="submission" date="2020-08" db="EMBL/GenBank/DDBJ databases">
        <title>Novel species isolated from subtropical streams in China.</title>
        <authorList>
            <person name="Lu H."/>
        </authorList>
    </citation>
    <scope>NUCLEOTIDE SEQUENCE</scope>
    <source>
        <strain evidence="10">KACC 12607</strain>
    </source>
</reference>
<dbReference type="GO" id="GO:0000976">
    <property type="term" value="F:transcription cis-regulatory region binding"/>
    <property type="evidence" value="ECO:0007669"/>
    <property type="project" value="TreeGrafter"/>
</dbReference>
<dbReference type="Gene3D" id="3.40.50.2300">
    <property type="match status" value="1"/>
</dbReference>
<dbReference type="EMBL" id="JACOFV010000002">
    <property type="protein sequence ID" value="MBC3860997.1"/>
    <property type="molecule type" value="Genomic_DNA"/>
</dbReference>
<dbReference type="InterPro" id="IPR011006">
    <property type="entry name" value="CheY-like_superfamily"/>
</dbReference>
<dbReference type="SUPFAM" id="SSF52172">
    <property type="entry name" value="CheY-like"/>
    <property type="match status" value="1"/>
</dbReference>
<dbReference type="Proteomes" id="UP000634011">
    <property type="component" value="Unassembled WGS sequence"/>
</dbReference>
<dbReference type="Gene3D" id="6.10.250.690">
    <property type="match status" value="1"/>
</dbReference>
<dbReference type="InterPro" id="IPR001867">
    <property type="entry name" value="OmpR/PhoB-type_DNA-bd"/>
</dbReference>
<keyword evidence="11" id="KW-1185">Reference proteome</keyword>
<evidence type="ECO:0000313" key="11">
    <source>
        <dbReference type="Proteomes" id="UP000634011"/>
    </source>
</evidence>
<evidence type="ECO:0000256" key="6">
    <source>
        <dbReference type="PROSITE-ProRule" id="PRU00169"/>
    </source>
</evidence>
<dbReference type="SUPFAM" id="SSF46894">
    <property type="entry name" value="C-terminal effector domain of the bipartite response regulators"/>
    <property type="match status" value="1"/>
</dbReference>